<dbReference type="EMBL" id="JACVVK020000566">
    <property type="protein sequence ID" value="KAK7465903.1"/>
    <property type="molecule type" value="Genomic_DNA"/>
</dbReference>
<gene>
    <name evidence="2" type="ORF">BaRGS_00037555</name>
    <name evidence="1" type="ORF">BaRGS_00039425</name>
</gene>
<evidence type="ECO:0000313" key="2">
    <source>
        <dbReference type="EMBL" id="KAK7465903.1"/>
    </source>
</evidence>
<dbReference type="Gene3D" id="3.90.280.10">
    <property type="entry name" value="PEBP-like"/>
    <property type="match status" value="1"/>
</dbReference>
<accession>A0ABD0J373</accession>
<dbReference type="SUPFAM" id="SSF49777">
    <property type="entry name" value="PEBP-like"/>
    <property type="match status" value="1"/>
</dbReference>
<reference evidence="1" key="3">
    <citation type="submission" date="2023-01" db="EMBL/GenBank/DDBJ databases">
        <authorList>
            <person name="Patra A."/>
        </authorList>
    </citation>
    <scope>NUCLEOTIDE SEQUENCE</scope>
    <source>
        <strain evidence="1">Wonlab-2016</strain>
        <tissue evidence="1">Foot muscle</tissue>
    </source>
</reference>
<keyword evidence="3" id="KW-1185">Reference proteome</keyword>
<evidence type="ECO:0000313" key="3">
    <source>
        <dbReference type="Proteomes" id="UP001519460"/>
    </source>
</evidence>
<sequence>AGDQKRGANSANTMMDEAAAGLHRYVFLVYKQPGKKDFKLPKIPANHSKGRLKQKVRDYVSKMGLEELVAGNVFLAEYDDYMPQLYKSLLD</sequence>
<dbReference type="EMBL" id="JACVVK020000688">
    <property type="protein sequence ID" value="KAK7455935.1"/>
    <property type="molecule type" value="Genomic_DNA"/>
</dbReference>
<feature type="non-terminal residue" evidence="1">
    <location>
        <position position="1"/>
    </location>
</feature>
<dbReference type="AlphaFoldDB" id="A0ABD0J373"/>
<comment type="caution">
    <text evidence="1">The sequence shown here is derived from an EMBL/GenBank/DDBJ whole genome shotgun (WGS) entry which is preliminary data.</text>
</comment>
<name>A0ABD0J373_9CAEN</name>
<dbReference type="Proteomes" id="UP001519460">
    <property type="component" value="Unassembled WGS sequence"/>
</dbReference>
<evidence type="ECO:0000313" key="1">
    <source>
        <dbReference type="EMBL" id="KAK7455935.1"/>
    </source>
</evidence>
<reference evidence="1 3" key="2">
    <citation type="journal article" date="2023" name="Sci. Data">
        <title>Genome assembly of the Korean intertidal mud-creeper Batillaria attramentaria.</title>
        <authorList>
            <person name="Patra A.K."/>
            <person name="Ho P.T."/>
            <person name="Jun S."/>
            <person name="Lee S.J."/>
            <person name="Kim Y."/>
            <person name="Won Y.J."/>
        </authorList>
    </citation>
    <scope>NUCLEOTIDE SEQUENCE [LARGE SCALE GENOMIC DNA]</scope>
    <source>
        <strain evidence="1">Wonlab-2016</strain>
    </source>
</reference>
<reference evidence="1" key="1">
    <citation type="submission" date="2020-09" db="EMBL/GenBank/DDBJ databases">
        <authorList>
            <person name="Won Y."/>
        </authorList>
    </citation>
    <scope>NUCLEOTIDE SEQUENCE</scope>
    <source>
        <strain evidence="1">Wonlab-2016</strain>
        <tissue evidence="1">Foot muscle</tissue>
    </source>
</reference>
<dbReference type="InterPro" id="IPR036610">
    <property type="entry name" value="PEBP-like_sf"/>
</dbReference>
<protein>
    <submittedName>
        <fullName evidence="1">Uncharacterized protein</fullName>
    </submittedName>
</protein>
<organism evidence="1 3">
    <name type="scientific">Batillaria attramentaria</name>
    <dbReference type="NCBI Taxonomy" id="370345"/>
    <lineage>
        <taxon>Eukaryota</taxon>
        <taxon>Metazoa</taxon>
        <taxon>Spiralia</taxon>
        <taxon>Lophotrochozoa</taxon>
        <taxon>Mollusca</taxon>
        <taxon>Gastropoda</taxon>
        <taxon>Caenogastropoda</taxon>
        <taxon>Sorbeoconcha</taxon>
        <taxon>Cerithioidea</taxon>
        <taxon>Batillariidae</taxon>
        <taxon>Batillaria</taxon>
    </lineage>
</organism>
<proteinExistence type="predicted"/>